<evidence type="ECO:0000313" key="2">
    <source>
        <dbReference type="Proteomes" id="UP000309997"/>
    </source>
</evidence>
<keyword evidence="2" id="KW-1185">Reference proteome</keyword>
<comment type="caution">
    <text evidence="1">The sequence shown here is derived from an EMBL/GenBank/DDBJ whole genome shotgun (WGS) entry which is preliminary data.</text>
</comment>
<accession>A0ACC4CZR1</accession>
<evidence type="ECO:0000313" key="1">
    <source>
        <dbReference type="EMBL" id="KAL3610360.1"/>
    </source>
</evidence>
<sequence length="182" mass="18388">MLPPLFQFPMTRKKSSKDTFPFPKVTRLIFHPRKFYLTASTLTFSSPQLPHHHQSRLFFTSVHLLTSRTYLTFSHFSTSSAFPGDEVGDDMDAGAGGGEIPGVGDLGAIGEGGGFELGPGLIEGLPEGGEGIIGGGDETGGTAGEGVMAGGGVDVVGGGAALVAGGVEILAGGIVGGDDVGP</sequence>
<dbReference type="EMBL" id="RCHU02000001">
    <property type="protein sequence ID" value="KAL3610360.1"/>
    <property type="molecule type" value="Genomic_DNA"/>
</dbReference>
<dbReference type="Proteomes" id="UP000309997">
    <property type="component" value="Unassembled WGS sequence"/>
</dbReference>
<organism evidence="1 2">
    <name type="scientific">Populus alba</name>
    <name type="common">White poplar</name>
    <dbReference type="NCBI Taxonomy" id="43335"/>
    <lineage>
        <taxon>Eukaryota</taxon>
        <taxon>Viridiplantae</taxon>
        <taxon>Streptophyta</taxon>
        <taxon>Embryophyta</taxon>
        <taxon>Tracheophyta</taxon>
        <taxon>Spermatophyta</taxon>
        <taxon>Magnoliopsida</taxon>
        <taxon>eudicotyledons</taxon>
        <taxon>Gunneridae</taxon>
        <taxon>Pentapetalae</taxon>
        <taxon>rosids</taxon>
        <taxon>fabids</taxon>
        <taxon>Malpighiales</taxon>
        <taxon>Salicaceae</taxon>
        <taxon>Saliceae</taxon>
        <taxon>Populus</taxon>
    </lineage>
</organism>
<proteinExistence type="predicted"/>
<name>A0ACC4CZR1_POPAL</name>
<reference evidence="1 2" key="1">
    <citation type="journal article" date="2024" name="Plant Biotechnol. J.">
        <title>Genome and CRISPR/Cas9 system of a widespread forest tree (Populus alba) in the world.</title>
        <authorList>
            <person name="Liu Y.J."/>
            <person name="Jiang P.F."/>
            <person name="Han X.M."/>
            <person name="Li X.Y."/>
            <person name="Wang H.M."/>
            <person name="Wang Y.J."/>
            <person name="Wang X.X."/>
            <person name="Zeng Q.Y."/>
        </authorList>
    </citation>
    <scope>NUCLEOTIDE SEQUENCE [LARGE SCALE GENOMIC DNA]</scope>
    <source>
        <strain evidence="2">cv. PAL-ZL1</strain>
    </source>
</reference>
<gene>
    <name evidence="1" type="ORF">D5086_001380</name>
</gene>
<protein>
    <submittedName>
        <fullName evidence="1">Uncharacterized protein</fullName>
    </submittedName>
</protein>